<reference evidence="4 5" key="1">
    <citation type="submission" date="2019-03" db="EMBL/GenBank/DDBJ databases">
        <title>Genomic Encyclopedia of Type Strains, Phase IV (KMG-IV): sequencing the most valuable type-strain genomes for metagenomic binning, comparative biology and taxonomic classification.</title>
        <authorList>
            <person name="Goeker M."/>
        </authorList>
    </citation>
    <scope>NUCLEOTIDE SEQUENCE [LARGE SCALE GENOMIC DNA]</scope>
    <source>
        <strain evidence="4 5">DSM 16998</strain>
    </source>
</reference>
<evidence type="ECO:0000313" key="5">
    <source>
        <dbReference type="Proteomes" id="UP000295361"/>
    </source>
</evidence>
<dbReference type="GO" id="GO:0004177">
    <property type="term" value="F:aminopeptidase activity"/>
    <property type="evidence" value="ECO:0007669"/>
    <property type="project" value="UniProtKB-KW"/>
</dbReference>
<dbReference type="AlphaFoldDB" id="A0A4R6QSM9"/>
<dbReference type="GO" id="GO:0004252">
    <property type="term" value="F:serine-type endopeptidase activity"/>
    <property type="evidence" value="ECO:0007669"/>
    <property type="project" value="InterPro"/>
</dbReference>
<dbReference type="RefSeq" id="WP_133699160.1">
    <property type="nucleotide sequence ID" value="NZ_SNXS01000001.1"/>
</dbReference>
<dbReference type="SUPFAM" id="SSF53474">
    <property type="entry name" value="alpha/beta-Hydrolases"/>
    <property type="match status" value="1"/>
</dbReference>
<dbReference type="Gene3D" id="2.120.10.30">
    <property type="entry name" value="TolB, C-terminal domain"/>
    <property type="match status" value="1"/>
</dbReference>
<dbReference type="SUPFAM" id="SSF82171">
    <property type="entry name" value="DPP6 N-terminal domain-like"/>
    <property type="match status" value="1"/>
</dbReference>
<dbReference type="InterPro" id="IPR029058">
    <property type="entry name" value="AB_hydrolase_fold"/>
</dbReference>
<organism evidence="4 5">
    <name type="scientific">Roseateles toxinivorans</name>
    <dbReference type="NCBI Taxonomy" id="270368"/>
    <lineage>
        <taxon>Bacteria</taxon>
        <taxon>Pseudomonadati</taxon>
        <taxon>Pseudomonadota</taxon>
        <taxon>Betaproteobacteria</taxon>
        <taxon>Burkholderiales</taxon>
        <taxon>Sphaerotilaceae</taxon>
        <taxon>Roseateles</taxon>
    </lineage>
</organism>
<keyword evidence="5" id="KW-1185">Reference proteome</keyword>
<evidence type="ECO:0000256" key="2">
    <source>
        <dbReference type="SAM" id="SignalP"/>
    </source>
</evidence>
<dbReference type="EMBL" id="SNXS01000001">
    <property type="protein sequence ID" value="TDP74544.1"/>
    <property type="molecule type" value="Genomic_DNA"/>
</dbReference>
<dbReference type="PANTHER" id="PTHR42776">
    <property type="entry name" value="SERINE PEPTIDASE S9 FAMILY MEMBER"/>
    <property type="match status" value="1"/>
</dbReference>
<dbReference type="PANTHER" id="PTHR42776:SF27">
    <property type="entry name" value="DIPEPTIDYL PEPTIDASE FAMILY MEMBER 6"/>
    <property type="match status" value="1"/>
</dbReference>
<dbReference type="GO" id="GO:0006508">
    <property type="term" value="P:proteolysis"/>
    <property type="evidence" value="ECO:0007669"/>
    <property type="project" value="InterPro"/>
</dbReference>
<gene>
    <name evidence="4" type="ORF">DES47_101605</name>
</gene>
<dbReference type="InterPro" id="IPR002470">
    <property type="entry name" value="Peptidase_S9A"/>
</dbReference>
<protein>
    <submittedName>
        <fullName evidence="4">Dipeptidyl aminopeptidase/acylaminoacyl peptidase</fullName>
    </submittedName>
</protein>
<feature type="chain" id="PRO_5021000231" evidence="2">
    <location>
        <begin position="22"/>
        <end position="655"/>
    </location>
</feature>
<sequence length="655" mass="72639">MLNRLAALGLCGLLLHGPAQSQALAVPAGMRAEGLPALSARPEPLLQQYQDLTPHSFVAWHPARLEMLVLAPHGDVRQLHRLSQPMGRMEPLTEGADPVTSASYEPQRGSFIVFTRDQGGDEAYQLFRLDPDSRYIEALSERGRKVGDYRMSPDGRWLAYTSLSLDASNTEAEGGARHANVELRLLNPLDSQSQRLLLKVEKERLSGLHFSPDGKSLLFTHSEGASASGSWRVDLGNGRLSRLIAAADDASEQERPEAFDQQLWSSAPGAEFQQLQVFNLVSGEKRRFELGQPYDVEAVASPRHPEQPVATLINQGGISRLRLFDPQRSSFLPTLKLDLPAGIMSNPQWHAQRSLLAFTHSSARSPGEVIVYNHAERNFVAWTGRRSRISGHGPAEPSLIRWSSFDGREISGFYYPASHHFPGKRPVIISLHGGPAAQSRPGFLGRMNAYPAQLGVALIYPNVRGSSGYGRTFQDLDNGRKREDAVKDVGALLDWIALQPELDASRVLVQGGSYGGYMALAVATLYSERIAGSIARVGMSNLVSFLEHTESYRRDNRRLEYGDERIPEMRQFQQSISPLTRADRIRKPLMVVHGMNDPRVPYNEAVQMVQAVRRNGTPVWFLAAEDEGHGFKKSVNATFLFRATLEFTRQVLSLP</sequence>
<evidence type="ECO:0000256" key="1">
    <source>
        <dbReference type="ARBA" id="ARBA00022801"/>
    </source>
</evidence>
<name>A0A4R6QSM9_9BURK</name>
<dbReference type="Proteomes" id="UP000295361">
    <property type="component" value="Unassembled WGS sequence"/>
</dbReference>
<keyword evidence="4" id="KW-0031">Aminopeptidase</keyword>
<proteinExistence type="predicted"/>
<dbReference type="PRINTS" id="PR00862">
    <property type="entry name" value="PROLIGOPTASE"/>
</dbReference>
<feature type="domain" description="Peptidase S9 prolyl oligopeptidase catalytic" evidence="3">
    <location>
        <begin position="451"/>
        <end position="652"/>
    </location>
</feature>
<keyword evidence="2" id="KW-0732">Signal</keyword>
<dbReference type="Gene3D" id="3.40.50.1820">
    <property type="entry name" value="alpha/beta hydrolase"/>
    <property type="match status" value="1"/>
</dbReference>
<dbReference type="InterPro" id="IPR011042">
    <property type="entry name" value="6-blade_b-propeller_TolB-like"/>
</dbReference>
<feature type="signal peptide" evidence="2">
    <location>
        <begin position="1"/>
        <end position="21"/>
    </location>
</feature>
<dbReference type="InParanoid" id="A0A4R6QSM9"/>
<evidence type="ECO:0000259" key="3">
    <source>
        <dbReference type="Pfam" id="PF00326"/>
    </source>
</evidence>
<dbReference type="InterPro" id="IPR001375">
    <property type="entry name" value="Peptidase_S9_cat"/>
</dbReference>
<evidence type="ECO:0000313" key="4">
    <source>
        <dbReference type="EMBL" id="TDP74544.1"/>
    </source>
</evidence>
<dbReference type="OrthoDB" id="4269629at2"/>
<keyword evidence="1" id="KW-0378">Hydrolase</keyword>
<comment type="caution">
    <text evidence="4">The sequence shown here is derived from an EMBL/GenBank/DDBJ whole genome shotgun (WGS) entry which is preliminary data.</text>
</comment>
<keyword evidence="4" id="KW-0645">Protease</keyword>
<accession>A0A4R6QSM9</accession>
<dbReference type="Pfam" id="PF00326">
    <property type="entry name" value="Peptidase_S9"/>
    <property type="match status" value="1"/>
</dbReference>